<dbReference type="InterPro" id="IPR029058">
    <property type="entry name" value="AB_hydrolase_fold"/>
</dbReference>
<sequence length="325" mass="36511">MRELLNSIKKKQKTALNSMSNYFKGTLIMPKITLTLLILAIALSLPFGCINGKTSLVYAFVIFVLALLIMLILSLVFRLTRSILSQVARPLMPIIFVTFIILMLYLNSVLYVSLLLSVVISIIAIFVETILGLSIGVLVKKRFKDIISWILLIATFSLNIGLVSYLRSPGDEDTSMNKYISSIKTKNLELNADDPSKNGTYSVKTLYYGSGKDKNRNEYGKDVNIKTNSVDLSPFLENYKGLTSSLRTLYWGFDDKSMPVNGRVWYPEGNGKFPLVLMVHGNHMMEEYSDEGYSYLGKLLASRGYIAVSIDENFLNMGMFMDIGK</sequence>
<keyword evidence="1" id="KW-0812">Transmembrane</keyword>
<evidence type="ECO:0008006" key="4">
    <source>
        <dbReference type="Google" id="ProtNLM"/>
    </source>
</evidence>
<keyword evidence="1" id="KW-0472">Membrane</keyword>
<dbReference type="SUPFAM" id="SSF53474">
    <property type="entry name" value="alpha/beta-Hydrolases"/>
    <property type="match status" value="1"/>
</dbReference>
<keyword evidence="1" id="KW-1133">Transmembrane helix</keyword>
<gene>
    <name evidence="2" type="ORF">C1I91_13325</name>
</gene>
<dbReference type="OrthoDB" id="9808543at2"/>
<dbReference type="Proteomes" id="UP000286268">
    <property type="component" value="Chromosome"/>
</dbReference>
<protein>
    <recommendedName>
        <fullName evidence="4">Alpha/beta hydrolase</fullName>
    </recommendedName>
</protein>
<dbReference type="RefSeq" id="WP_128213322.1">
    <property type="nucleotide sequence ID" value="NZ_CP025746.1"/>
</dbReference>
<dbReference type="EMBL" id="CP025746">
    <property type="protein sequence ID" value="QAA32533.1"/>
    <property type="molecule type" value="Genomic_DNA"/>
</dbReference>
<evidence type="ECO:0000313" key="3">
    <source>
        <dbReference type="Proteomes" id="UP000286268"/>
    </source>
</evidence>
<feature type="transmembrane region" description="Helical" evidence="1">
    <location>
        <begin position="91"/>
        <end position="112"/>
    </location>
</feature>
<evidence type="ECO:0000256" key="1">
    <source>
        <dbReference type="SAM" id="Phobius"/>
    </source>
</evidence>
<organism evidence="2 3">
    <name type="scientific">Clostridium manihotivorum</name>
    <dbReference type="NCBI Taxonomy" id="2320868"/>
    <lineage>
        <taxon>Bacteria</taxon>
        <taxon>Bacillati</taxon>
        <taxon>Bacillota</taxon>
        <taxon>Clostridia</taxon>
        <taxon>Eubacteriales</taxon>
        <taxon>Clostridiaceae</taxon>
        <taxon>Clostridium</taxon>
    </lineage>
</organism>
<evidence type="ECO:0000313" key="2">
    <source>
        <dbReference type="EMBL" id="QAA32533.1"/>
    </source>
</evidence>
<dbReference type="Gene3D" id="3.40.50.1820">
    <property type="entry name" value="alpha/beta hydrolase"/>
    <property type="match status" value="1"/>
</dbReference>
<dbReference type="KEGG" id="cmah:C1I91_13325"/>
<feature type="transmembrane region" description="Helical" evidence="1">
    <location>
        <begin position="118"/>
        <end position="139"/>
    </location>
</feature>
<name>A0A3R5U963_9CLOT</name>
<feature type="transmembrane region" description="Helical" evidence="1">
    <location>
        <begin position="146"/>
        <end position="166"/>
    </location>
</feature>
<keyword evidence="3" id="KW-1185">Reference proteome</keyword>
<proteinExistence type="predicted"/>
<reference evidence="2 3" key="1">
    <citation type="submission" date="2018-01" db="EMBL/GenBank/DDBJ databases">
        <title>Genome Sequencing and Assembly of Anaerobacter polyendosporus strain CT4.</title>
        <authorList>
            <person name="Tachaapaikoon C."/>
            <person name="Sutheeworapong S."/>
            <person name="Jenjaroenpun P."/>
            <person name="Wongsurawat T."/>
            <person name="Nookeaw I."/>
            <person name="Cheawchanlertfa P."/>
            <person name="Kosugi A."/>
            <person name="Cheevadhanarak S."/>
            <person name="Ratanakhanokchai K."/>
        </authorList>
    </citation>
    <scope>NUCLEOTIDE SEQUENCE [LARGE SCALE GENOMIC DNA]</scope>
    <source>
        <strain evidence="2 3">CT4</strain>
    </source>
</reference>
<feature type="transmembrane region" description="Helical" evidence="1">
    <location>
        <begin position="58"/>
        <end position="79"/>
    </location>
</feature>
<accession>A0A3R5U963</accession>
<dbReference type="AlphaFoldDB" id="A0A3R5U963"/>